<name>A0A8S3YMJ3_9EUPU</name>
<protein>
    <recommendedName>
        <fullName evidence="2">FAD-dependent oxidoreductase domain-containing protein 1</fullName>
    </recommendedName>
</protein>
<accession>A0A8S3YMJ3</accession>
<dbReference type="Gene3D" id="3.30.9.10">
    <property type="entry name" value="D-Amino Acid Oxidase, subunit A, domain 2"/>
    <property type="match status" value="1"/>
</dbReference>
<dbReference type="Proteomes" id="UP000678393">
    <property type="component" value="Unassembled WGS sequence"/>
</dbReference>
<reference evidence="6" key="1">
    <citation type="submission" date="2021-04" db="EMBL/GenBank/DDBJ databases">
        <authorList>
            <consortium name="Molecular Ecology Group"/>
        </authorList>
    </citation>
    <scope>NUCLEOTIDE SEQUENCE</scope>
</reference>
<evidence type="ECO:0000313" key="6">
    <source>
        <dbReference type="EMBL" id="CAG5117538.1"/>
    </source>
</evidence>
<sequence length="472" mass="52121">MVGNAARLYATDDGSGSVSWEQGDEAAEPKAEKYKSPWKLRKEKMEDDGSVSENIVPQHTDILVVGGGVIGSSVAYWIKQQSPKSTVTVVERDPVYTRAASMLSCGGIRHQFSVPENVQLSLYTSAFLTNIKQHLSVLDESLPDVQFNNHGYLFLAQPQGAEQLAKNVAMQRDLGAQIALLNKKQLEEKYPWMCFDGIDCGALGLEGEGWFDPWSLVRALKQKNISMGSRYVHGELVSFEFHSLGNSDDEGSKIDSGVIRTAGGGESEVRFSLVINCAGPWAAEVAEMAKIGTGDGVLSLPLPVEPRKRFVFVTHCSNGPKLDCPFVVDPSGMYFRREGLGGHYICGCSPASEADEPEVDNLEVDYNVYDERVWPLMANRAPCFNNSKLKSAWAGFYDYNVFDQNLVIGPHPYLKNFYFANGLSGHGLQHSVAIGRAVMELIIYGSYQTINLQKFHFDRFFTKTAVLEEGII</sequence>
<dbReference type="AlphaFoldDB" id="A0A8S3YMJ3"/>
<feature type="region of interest" description="Disordered" evidence="4">
    <location>
        <begin position="1"/>
        <end position="34"/>
    </location>
</feature>
<dbReference type="PANTHER" id="PTHR13847:SF287">
    <property type="entry name" value="FAD-DEPENDENT OXIDOREDUCTASE DOMAIN-CONTAINING PROTEIN 1"/>
    <property type="match status" value="1"/>
</dbReference>
<evidence type="ECO:0000256" key="4">
    <source>
        <dbReference type="SAM" id="MobiDB-lite"/>
    </source>
</evidence>
<dbReference type="InterPro" id="IPR036188">
    <property type="entry name" value="FAD/NAD-bd_sf"/>
</dbReference>
<dbReference type="InterPro" id="IPR006076">
    <property type="entry name" value="FAD-dep_OxRdtase"/>
</dbReference>
<dbReference type="EMBL" id="CAJHNH020000420">
    <property type="protein sequence ID" value="CAG5117538.1"/>
    <property type="molecule type" value="Genomic_DNA"/>
</dbReference>
<dbReference type="GO" id="GO:0032981">
    <property type="term" value="P:mitochondrial respiratory chain complex I assembly"/>
    <property type="evidence" value="ECO:0007669"/>
    <property type="project" value="TreeGrafter"/>
</dbReference>
<organism evidence="6 7">
    <name type="scientific">Candidula unifasciata</name>
    <dbReference type="NCBI Taxonomy" id="100452"/>
    <lineage>
        <taxon>Eukaryota</taxon>
        <taxon>Metazoa</taxon>
        <taxon>Spiralia</taxon>
        <taxon>Lophotrochozoa</taxon>
        <taxon>Mollusca</taxon>
        <taxon>Gastropoda</taxon>
        <taxon>Heterobranchia</taxon>
        <taxon>Euthyneura</taxon>
        <taxon>Panpulmonata</taxon>
        <taxon>Eupulmonata</taxon>
        <taxon>Stylommatophora</taxon>
        <taxon>Helicina</taxon>
        <taxon>Helicoidea</taxon>
        <taxon>Geomitridae</taxon>
        <taxon>Candidula</taxon>
    </lineage>
</organism>
<evidence type="ECO:0000256" key="2">
    <source>
        <dbReference type="ARBA" id="ARBA00039785"/>
    </source>
</evidence>
<feature type="domain" description="FAD dependent oxidoreductase" evidence="5">
    <location>
        <begin position="61"/>
        <end position="441"/>
    </location>
</feature>
<proteinExistence type="predicted"/>
<dbReference type="OrthoDB" id="424974at2759"/>
<dbReference type="Gene3D" id="3.50.50.60">
    <property type="entry name" value="FAD/NAD(P)-binding domain"/>
    <property type="match status" value="1"/>
</dbReference>
<comment type="function">
    <text evidence="3">Required for the assembly of the mitochondrial membrane respiratory chain NADH dehydrogenase (Complex I). Involved in mid-late stages of complex I assembly.</text>
</comment>
<gene>
    <name evidence="6" type="ORF">CUNI_LOCUS3096</name>
</gene>
<evidence type="ECO:0000313" key="7">
    <source>
        <dbReference type="Proteomes" id="UP000678393"/>
    </source>
</evidence>
<keyword evidence="1" id="KW-0560">Oxidoreductase</keyword>
<evidence type="ECO:0000259" key="5">
    <source>
        <dbReference type="Pfam" id="PF01266"/>
    </source>
</evidence>
<evidence type="ECO:0000256" key="3">
    <source>
        <dbReference type="ARBA" id="ARBA00046185"/>
    </source>
</evidence>
<comment type="caution">
    <text evidence="6">The sequence shown here is derived from an EMBL/GenBank/DDBJ whole genome shotgun (WGS) entry which is preliminary data.</text>
</comment>
<dbReference type="GO" id="GO:0005739">
    <property type="term" value="C:mitochondrion"/>
    <property type="evidence" value="ECO:0007669"/>
    <property type="project" value="GOC"/>
</dbReference>
<dbReference type="SUPFAM" id="SSF51905">
    <property type="entry name" value="FAD/NAD(P)-binding domain"/>
    <property type="match status" value="1"/>
</dbReference>
<dbReference type="GO" id="GO:0016491">
    <property type="term" value="F:oxidoreductase activity"/>
    <property type="evidence" value="ECO:0007669"/>
    <property type="project" value="UniProtKB-KW"/>
</dbReference>
<dbReference type="Pfam" id="PF01266">
    <property type="entry name" value="DAO"/>
    <property type="match status" value="1"/>
</dbReference>
<dbReference type="PANTHER" id="PTHR13847">
    <property type="entry name" value="SARCOSINE DEHYDROGENASE-RELATED"/>
    <property type="match status" value="1"/>
</dbReference>
<keyword evidence="7" id="KW-1185">Reference proteome</keyword>
<evidence type="ECO:0000256" key="1">
    <source>
        <dbReference type="ARBA" id="ARBA00023002"/>
    </source>
</evidence>